<dbReference type="SMART" id="SM00054">
    <property type="entry name" value="EFh"/>
    <property type="match status" value="4"/>
</dbReference>
<evidence type="ECO:0000259" key="4">
    <source>
        <dbReference type="PROSITE" id="PS50222"/>
    </source>
</evidence>
<dbReference type="Proteomes" id="UP001652740">
    <property type="component" value="Unplaced"/>
</dbReference>
<dbReference type="PROSITE" id="PS00018">
    <property type="entry name" value="EF_HAND_1"/>
    <property type="match status" value="4"/>
</dbReference>
<protein>
    <submittedName>
        <fullName evidence="6">Calmodulin-like isoform X1</fullName>
    </submittedName>
</protein>
<feature type="compositionally biased region" description="Basic and acidic residues" evidence="3">
    <location>
        <begin position="18"/>
        <end position="27"/>
    </location>
</feature>
<feature type="domain" description="EF-hand" evidence="4">
    <location>
        <begin position="212"/>
        <end position="247"/>
    </location>
</feature>
<dbReference type="InterPro" id="IPR050230">
    <property type="entry name" value="CALM/Myosin/TropC-like"/>
</dbReference>
<keyword evidence="5" id="KW-1185">Reference proteome</keyword>
<dbReference type="CDD" id="cd00051">
    <property type="entry name" value="EFh"/>
    <property type="match status" value="2"/>
</dbReference>
<evidence type="ECO:0000256" key="1">
    <source>
        <dbReference type="ARBA" id="ARBA00022737"/>
    </source>
</evidence>
<dbReference type="RefSeq" id="XP_052753289.1">
    <property type="nucleotide sequence ID" value="XM_052897329.1"/>
</dbReference>
<feature type="compositionally biased region" description="Low complexity" evidence="3">
    <location>
        <begin position="32"/>
        <end position="46"/>
    </location>
</feature>
<keyword evidence="1" id="KW-0677">Repeat</keyword>
<dbReference type="PROSITE" id="PS50222">
    <property type="entry name" value="EF_HAND_2"/>
    <property type="match status" value="4"/>
</dbReference>
<dbReference type="GeneID" id="113509494"/>
<proteinExistence type="predicted"/>
<reference evidence="6" key="1">
    <citation type="submission" date="2025-08" db="UniProtKB">
        <authorList>
            <consortium name="RefSeq"/>
        </authorList>
    </citation>
    <scope>IDENTIFICATION</scope>
    <source>
        <tissue evidence="6">Whole larvae</tissue>
    </source>
</reference>
<gene>
    <name evidence="6" type="primary">LOC113509494</name>
</gene>
<dbReference type="PANTHER" id="PTHR23048:SF0">
    <property type="entry name" value="CALMODULIN LIKE 3"/>
    <property type="match status" value="1"/>
</dbReference>
<dbReference type="PANTHER" id="PTHR23048">
    <property type="entry name" value="MYOSIN LIGHT CHAIN 1, 3"/>
    <property type="match status" value="1"/>
</dbReference>
<feature type="compositionally biased region" description="Low complexity" evidence="3">
    <location>
        <begin position="88"/>
        <end position="110"/>
    </location>
</feature>
<dbReference type="InterPro" id="IPR002048">
    <property type="entry name" value="EF_hand_dom"/>
</dbReference>
<evidence type="ECO:0000313" key="6">
    <source>
        <dbReference type="RefSeq" id="XP_052753289.1"/>
    </source>
</evidence>
<dbReference type="InterPro" id="IPR011992">
    <property type="entry name" value="EF-hand-dom_pair"/>
</dbReference>
<feature type="region of interest" description="Disordered" evidence="3">
    <location>
        <begin position="1"/>
        <end position="121"/>
    </location>
</feature>
<feature type="domain" description="EF-hand" evidence="4">
    <location>
        <begin position="248"/>
        <end position="281"/>
    </location>
</feature>
<evidence type="ECO:0000313" key="5">
    <source>
        <dbReference type="Proteomes" id="UP001652740"/>
    </source>
</evidence>
<evidence type="ECO:0000256" key="3">
    <source>
        <dbReference type="SAM" id="MobiDB-lite"/>
    </source>
</evidence>
<feature type="compositionally biased region" description="Basic residues" evidence="3">
    <location>
        <begin position="111"/>
        <end position="120"/>
    </location>
</feature>
<sequence length="281" mass="31032">MAFAAARMILKDKRRKASKEDFRDPRNRSKARSASTSSFRSVSQARNKPADGGGHVNQKNVAGQKATPPCQKGASTKGGPKTPVKPSAQKGAAKTAPPKQAAAAAAVKTPQGKKKKGHKHQQYELIVTINLSEYGLTEEQVAEFKEAFMLFDKDEDGTITMAELGVVMRSLGQRPSETELRDMVKEVDQDGNGTIEFNEFLQMMSKKMRGTDGEDELREAFRVFDKNNDGLISSDELRHVMTNLGERLSEEEVDDMIREADLNGDGMVNYDEFVTILTSKN</sequence>
<organism evidence="5 6">
    <name type="scientific">Galleria mellonella</name>
    <name type="common">Greater wax moth</name>
    <dbReference type="NCBI Taxonomy" id="7137"/>
    <lineage>
        <taxon>Eukaryota</taxon>
        <taxon>Metazoa</taxon>
        <taxon>Ecdysozoa</taxon>
        <taxon>Arthropoda</taxon>
        <taxon>Hexapoda</taxon>
        <taxon>Insecta</taxon>
        <taxon>Pterygota</taxon>
        <taxon>Neoptera</taxon>
        <taxon>Endopterygota</taxon>
        <taxon>Lepidoptera</taxon>
        <taxon>Glossata</taxon>
        <taxon>Ditrysia</taxon>
        <taxon>Pyraloidea</taxon>
        <taxon>Pyralidae</taxon>
        <taxon>Galleriinae</taxon>
        <taxon>Galleria</taxon>
    </lineage>
</organism>
<dbReference type="Pfam" id="PF13499">
    <property type="entry name" value="EF-hand_7"/>
    <property type="match status" value="2"/>
</dbReference>
<accession>A0ABM3MPI8</accession>
<dbReference type="Gene3D" id="1.10.238.10">
    <property type="entry name" value="EF-hand"/>
    <property type="match status" value="3"/>
</dbReference>
<evidence type="ECO:0000256" key="2">
    <source>
        <dbReference type="ARBA" id="ARBA00022837"/>
    </source>
</evidence>
<dbReference type="SUPFAM" id="SSF47473">
    <property type="entry name" value="EF-hand"/>
    <property type="match status" value="1"/>
</dbReference>
<dbReference type="InterPro" id="IPR018247">
    <property type="entry name" value="EF_Hand_1_Ca_BS"/>
</dbReference>
<feature type="domain" description="EF-hand" evidence="4">
    <location>
        <begin position="139"/>
        <end position="174"/>
    </location>
</feature>
<keyword evidence="2" id="KW-0106">Calcium</keyword>
<name>A0ABM3MPI8_GALME</name>
<feature type="domain" description="EF-hand" evidence="4">
    <location>
        <begin position="175"/>
        <end position="210"/>
    </location>
</feature>